<sequence length="358" mass="39227">MKTDLFDFELPRELIAQHPANPRHAARLLAVGEGLRDHVMMDLPGLLEPGDILVFNDTRVIPARLTGRRGMAKIEVTLHKSDGGEVTQDSANLDARAPAQWKVFARPARKLRPGERVDFAEDFSAEAMAKGEAGEVTLKFNVEGPELLERLHRHGIMPLPPYIQRDSAGDAHDKSDYQTIFAARDGAVAAPTASLHYTPELLAAIDARGLKRTTLTLHVGAGTFLPVKVEDTRDHKMHSETGIISPETAEIINAAKAAGGRVVAVGTTPLRLLESAASEDGTLKPYAGDTDIFITPGYRFKIVDLLLTNFHLPRSTLFMLVSAFAGLDRMQAAYEHAKAEGYRFYSYGDCSLLQRAEH</sequence>
<dbReference type="NCBIfam" id="NF001140">
    <property type="entry name" value="PRK00147.1"/>
    <property type="match status" value="1"/>
</dbReference>
<evidence type="ECO:0000256" key="4">
    <source>
        <dbReference type="ARBA" id="ARBA00022490"/>
    </source>
</evidence>
<dbReference type="InterPro" id="IPR003699">
    <property type="entry name" value="QueA"/>
</dbReference>
<dbReference type="RefSeq" id="WP_142895601.1">
    <property type="nucleotide sequence ID" value="NZ_ML660053.1"/>
</dbReference>
<keyword evidence="6 13" id="KW-0949">S-adenosyl-L-methionine</keyword>
<dbReference type="Proteomes" id="UP000315252">
    <property type="component" value="Unassembled WGS sequence"/>
</dbReference>
<dbReference type="InterPro" id="IPR042119">
    <property type="entry name" value="QueA_dom2"/>
</dbReference>
<dbReference type="PANTHER" id="PTHR30307:SF0">
    <property type="entry name" value="S-ADENOSYLMETHIONINE:TRNA RIBOSYLTRANSFERASE-ISOMERASE"/>
    <property type="match status" value="1"/>
</dbReference>
<gene>
    <name evidence="13 14" type="primary">queA</name>
    <name evidence="14" type="ORF">FKG95_06980</name>
</gene>
<keyword evidence="5 13" id="KW-0808">Transferase</keyword>
<evidence type="ECO:0000256" key="12">
    <source>
        <dbReference type="ARBA" id="ARBA00076160"/>
    </source>
</evidence>
<dbReference type="GO" id="GO:0008616">
    <property type="term" value="P:tRNA queuosine(34) biosynthetic process"/>
    <property type="evidence" value="ECO:0007669"/>
    <property type="project" value="UniProtKB-UniRule"/>
</dbReference>
<dbReference type="GO" id="GO:0051075">
    <property type="term" value="F:S-adenosylmethionine:tRNA ribosyltransferase-isomerase activity"/>
    <property type="evidence" value="ECO:0007669"/>
    <property type="project" value="UniProtKB-EC"/>
</dbReference>
<dbReference type="AlphaFoldDB" id="A0A545TXN8"/>
<keyword evidence="15" id="KW-1185">Reference proteome</keyword>
<evidence type="ECO:0000256" key="7">
    <source>
        <dbReference type="ARBA" id="ARBA00022785"/>
    </source>
</evidence>
<comment type="function">
    <text evidence="13">Transfers and isomerizes the ribose moiety from AdoMet to the 7-aminomethyl group of 7-deazaguanine (preQ1-tRNA) to give epoxyqueuosine (oQ-tRNA).</text>
</comment>
<evidence type="ECO:0000313" key="15">
    <source>
        <dbReference type="Proteomes" id="UP000315252"/>
    </source>
</evidence>
<evidence type="ECO:0000256" key="3">
    <source>
        <dbReference type="ARBA" id="ARBA00011245"/>
    </source>
</evidence>
<comment type="subcellular location">
    <subcellularLocation>
        <location evidence="1 13">Cytoplasm</location>
    </subcellularLocation>
</comment>
<dbReference type="PANTHER" id="PTHR30307">
    <property type="entry name" value="S-ADENOSYLMETHIONINE:TRNA RIBOSYLTRANSFERASE-ISOMERASE"/>
    <property type="match status" value="1"/>
</dbReference>
<dbReference type="OrthoDB" id="9805933at2"/>
<dbReference type="HAMAP" id="MF_00113">
    <property type="entry name" value="QueA"/>
    <property type="match status" value="1"/>
</dbReference>
<dbReference type="UniPathway" id="UPA00392"/>
<dbReference type="InterPro" id="IPR036100">
    <property type="entry name" value="QueA_sf"/>
</dbReference>
<keyword evidence="14" id="KW-0328">Glycosyltransferase</keyword>
<comment type="catalytic activity">
    <reaction evidence="8 13">
        <text>7-aminomethyl-7-carbaguanosine(34) in tRNA + S-adenosyl-L-methionine = epoxyqueuosine(34) in tRNA + adenine + L-methionine + 2 H(+)</text>
        <dbReference type="Rhea" id="RHEA:32155"/>
        <dbReference type="Rhea" id="RHEA-COMP:10342"/>
        <dbReference type="Rhea" id="RHEA-COMP:18582"/>
        <dbReference type="ChEBI" id="CHEBI:15378"/>
        <dbReference type="ChEBI" id="CHEBI:16708"/>
        <dbReference type="ChEBI" id="CHEBI:57844"/>
        <dbReference type="ChEBI" id="CHEBI:59789"/>
        <dbReference type="ChEBI" id="CHEBI:82833"/>
        <dbReference type="ChEBI" id="CHEBI:194443"/>
        <dbReference type="EC" id="2.4.99.17"/>
    </reaction>
</comment>
<evidence type="ECO:0000256" key="13">
    <source>
        <dbReference type="HAMAP-Rule" id="MF_00113"/>
    </source>
</evidence>
<evidence type="ECO:0000256" key="1">
    <source>
        <dbReference type="ARBA" id="ARBA00004496"/>
    </source>
</evidence>
<reference evidence="14 15" key="1">
    <citation type="submission" date="2019-06" db="EMBL/GenBank/DDBJ databases">
        <title>Whole genome sequence for Rhodospirillaceae sp. R148.</title>
        <authorList>
            <person name="Wang G."/>
        </authorList>
    </citation>
    <scope>NUCLEOTIDE SEQUENCE [LARGE SCALE GENOMIC DNA]</scope>
    <source>
        <strain evidence="14 15">R148</strain>
    </source>
</reference>
<dbReference type="EMBL" id="VHSH01000002">
    <property type="protein sequence ID" value="TQV81970.1"/>
    <property type="molecule type" value="Genomic_DNA"/>
</dbReference>
<name>A0A545TXN8_9PROT</name>
<dbReference type="InterPro" id="IPR042118">
    <property type="entry name" value="QueA_dom1"/>
</dbReference>
<evidence type="ECO:0000256" key="9">
    <source>
        <dbReference type="ARBA" id="ARBA00061210"/>
    </source>
</evidence>
<accession>A0A545TXN8</accession>
<dbReference type="Pfam" id="PF02547">
    <property type="entry name" value="Queuosine_synth"/>
    <property type="match status" value="1"/>
</dbReference>
<dbReference type="FunFam" id="3.40.1780.10:FF:000001">
    <property type="entry name" value="S-adenosylmethionine:tRNA ribosyltransferase-isomerase"/>
    <property type="match status" value="1"/>
</dbReference>
<dbReference type="NCBIfam" id="TIGR00113">
    <property type="entry name" value="queA"/>
    <property type="match status" value="1"/>
</dbReference>
<keyword evidence="7 13" id="KW-0671">Queuosine biosynthesis</keyword>
<evidence type="ECO:0000313" key="14">
    <source>
        <dbReference type="EMBL" id="TQV81970.1"/>
    </source>
</evidence>
<comment type="caution">
    <text evidence="14">The sequence shown here is derived from an EMBL/GenBank/DDBJ whole genome shotgun (WGS) entry which is preliminary data.</text>
</comment>
<evidence type="ECO:0000256" key="2">
    <source>
        <dbReference type="ARBA" id="ARBA00004691"/>
    </source>
</evidence>
<evidence type="ECO:0000256" key="11">
    <source>
        <dbReference type="ARBA" id="ARBA00069325"/>
    </source>
</evidence>
<dbReference type="SUPFAM" id="SSF111337">
    <property type="entry name" value="QueA-like"/>
    <property type="match status" value="1"/>
</dbReference>
<dbReference type="GO" id="GO:0005737">
    <property type="term" value="C:cytoplasm"/>
    <property type="evidence" value="ECO:0007669"/>
    <property type="project" value="UniProtKB-SubCell"/>
</dbReference>
<evidence type="ECO:0000256" key="5">
    <source>
        <dbReference type="ARBA" id="ARBA00022679"/>
    </source>
</evidence>
<evidence type="ECO:0000256" key="8">
    <source>
        <dbReference type="ARBA" id="ARBA00052751"/>
    </source>
</evidence>
<comment type="similarity">
    <text evidence="9 13">Belongs to the QueA family.</text>
</comment>
<evidence type="ECO:0000256" key="10">
    <source>
        <dbReference type="ARBA" id="ARBA00066503"/>
    </source>
</evidence>
<proteinExistence type="inferred from homology"/>
<evidence type="ECO:0000256" key="6">
    <source>
        <dbReference type="ARBA" id="ARBA00022691"/>
    </source>
</evidence>
<protein>
    <recommendedName>
        <fullName evidence="11 13">S-adenosylmethionine:tRNA ribosyltransferase-isomerase</fullName>
        <ecNumber evidence="10 13">2.4.99.17</ecNumber>
    </recommendedName>
    <alternativeName>
        <fullName evidence="12 13">Queuosine biosynthesis protein QueA</fullName>
    </alternativeName>
</protein>
<dbReference type="Gene3D" id="2.40.10.240">
    <property type="entry name" value="QueA-like"/>
    <property type="match status" value="1"/>
</dbReference>
<organism evidence="14 15">
    <name type="scientific">Denitrobaculum tricleocarpae</name>
    <dbReference type="NCBI Taxonomy" id="2591009"/>
    <lineage>
        <taxon>Bacteria</taxon>
        <taxon>Pseudomonadati</taxon>
        <taxon>Pseudomonadota</taxon>
        <taxon>Alphaproteobacteria</taxon>
        <taxon>Rhodospirillales</taxon>
        <taxon>Rhodospirillaceae</taxon>
        <taxon>Denitrobaculum</taxon>
    </lineage>
</organism>
<keyword evidence="14" id="KW-0413">Isomerase</keyword>
<comment type="subunit">
    <text evidence="3 13">Monomer.</text>
</comment>
<dbReference type="Gene3D" id="3.40.1780.10">
    <property type="entry name" value="QueA-like"/>
    <property type="match status" value="1"/>
</dbReference>
<dbReference type="EC" id="2.4.99.17" evidence="10 13"/>
<keyword evidence="4 13" id="KW-0963">Cytoplasm</keyword>
<comment type="pathway">
    <text evidence="2 13">tRNA modification; tRNA-queuosine biosynthesis.</text>
</comment>